<keyword evidence="2 7" id="KW-0813">Transport</keyword>
<dbReference type="RefSeq" id="WP_011447283.1">
    <property type="nucleotide sequence ID" value="NC_007796.1"/>
</dbReference>
<dbReference type="InParanoid" id="Q2FMZ9"/>
<dbReference type="InterPro" id="IPR045621">
    <property type="entry name" value="BPD_transp_1_N"/>
</dbReference>
<accession>Q2FMZ9</accession>
<dbReference type="SUPFAM" id="SSF161098">
    <property type="entry name" value="MetI-like"/>
    <property type="match status" value="1"/>
</dbReference>
<dbReference type="eggNOG" id="arCOG00751">
    <property type="taxonomic scope" value="Archaea"/>
</dbReference>
<evidence type="ECO:0000256" key="5">
    <source>
        <dbReference type="ARBA" id="ARBA00022989"/>
    </source>
</evidence>
<protein>
    <submittedName>
        <fullName evidence="9">Binding-protein-dependent transport systems inner membrane component</fullName>
    </submittedName>
</protein>
<dbReference type="PANTHER" id="PTHR43163:SF6">
    <property type="entry name" value="DIPEPTIDE TRANSPORT SYSTEM PERMEASE PROTEIN DPPB-RELATED"/>
    <property type="match status" value="1"/>
</dbReference>
<evidence type="ECO:0000256" key="6">
    <source>
        <dbReference type="ARBA" id="ARBA00023136"/>
    </source>
</evidence>
<gene>
    <name evidence="9" type="ordered locus">Mhun_0216</name>
</gene>
<keyword evidence="6 7" id="KW-0472">Membrane</keyword>
<evidence type="ECO:0000256" key="2">
    <source>
        <dbReference type="ARBA" id="ARBA00022448"/>
    </source>
</evidence>
<dbReference type="AlphaFoldDB" id="Q2FMZ9"/>
<reference evidence="10" key="1">
    <citation type="journal article" date="2016" name="Stand. Genomic Sci.">
        <title>Complete genome sequence of Methanospirillum hungatei type strain JF1.</title>
        <authorList>
            <person name="Gunsalus R.P."/>
            <person name="Cook L.E."/>
            <person name="Crable B."/>
            <person name="Rohlin L."/>
            <person name="McDonald E."/>
            <person name="Mouttaki H."/>
            <person name="Sieber J.R."/>
            <person name="Poweleit N."/>
            <person name="Zhou H."/>
            <person name="Lapidus A.L."/>
            <person name="Daligault H.E."/>
            <person name="Land M."/>
            <person name="Gilna P."/>
            <person name="Ivanova N."/>
            <person name="Kyrpides N."/>
            <person name="Culley D.E."/>
            <person name="McInerney M.J."/>
        </authorList>
    </citation>
    <scope>NUCLEOTIDE SEQUENCE [LARGE SCALE GENOMIC DNA]</scope>
    <source>
        <strain evidence="10">ATCC 27890 / DSM 864 / NBRC 100397 / JF-1</strain>
    </source>
</reference>
<evidence type="ECO:0000256" key="1">
    <source>
        <dbReference type="ARBA" id="ARBA00004651"/>
    </source>
</evidence>
<dbReference type="Proteomes" id="UP000001941">
    <property type="component" value="Chromosome"/>
</dbReference>
<dbReference type="InterPro" id="IPR035906">
    <property type="entry name" value="MetI-like_sf"/>
</dbReference>
<feature type="transmembrane region" description="Helical" evidence="7">
    <location>
        <begin position="106"/>
        <end position="129"/>
    </location>
</feature>
<evidence type="ECO:0000259" key="8">
    <source>
        <dbReference type="PROSITE" id="PS50928"/>
    </source>
</evidence>
<dbReference type="GO" id="GO:0005886">
    <property type="term" value="C:plasma membrane"/>
    <property type="evidence" value="ECO:0007669"/>
    <property type="project" value="UniProtKB-SubCell"/>
</dbReference>
<dbReference type="CDD" id="cd06261">
    <property type="entry name" value="TM_PBP2"/>
    <property type="match status" value="1"/>
</dbReference>
<evidence type="ECO:0000256" key="4">
    <source>
        <dbReference type="ARBA" id="ARBA00022692"/>
    </source>
</evidence>
<dbReference type="Pfam" id="PF19300">
    <property type="entry name" value="BPD_transp_1_N"/>
    <property type="match status" value="1"/>
</dbReference>
<dbReference type="InterPro" id="IPR000515">
    <property type="entry name" value="MetI-like"/>
</dbReference>
<dbReference type="HOGENOM" id="CLU_036879_0_2_2"/>
<evidence type="ECO:0000313" key="10">
    <source>
        <dbReference type="Proteomes" id="UP000001941"/>
    </source>
</evidence>
<keyword evidence="4 7" id="KW-0812">Transmembrane</keyword>
<dbReference type="KEGG" id="mhu:Mhun_0216"/>
<feature type="transmembrane region" description="Helical" evidence="7">
    <location>
        <begin position="141"/>
        <end position="168"/>
    </location>
</feature>
<dbReference type="Gene3D" id="1.10.3720.10">
    <property type="entry name" value="MetI-like"/>
    <property type="match status" value="1"/>
</dbReference>
<comment type="subcellular location">
    <subcellularLocation>
        <location evidence="1 7">Cell membrane</location>
        <topology evidence="1 7">Multi-pass membrane protein</topology>
    </subcellularLocation>
</comment>
<name>Q2FMZ9_METHJ</name>
<dbReference type="EnsemblBacteria" id="ABD39988">
    <property type="protein sequence ID" value="ABD39988"/>
    <property type="gene ID" value="Mhun_0216"/>
</dbReference>
<dbReference type="STRING" id="323259.Mhun_0216"/>
<dbReference type="PROSITE" id="PS50928">
    <property type="entry name" value="ABC_TM1"/>
    <property type="match status" value="1"/>
</dbReference>
<organism evidence="9 10">
    <name type="scientific">Methanospirillum hungatei JF-1 (strain ATCC 27890 / DSM 864 / NBRC 100397 / JF-1)</name>
    <dbReference type="NCBI Taxonomy" id="323259"/>
    <lineage>
        <taxon>Archaea</taxon>
        <taxon>Methanobacteriati</taxon>
        <taxon>Methanobacteriota</taxon>
        <taxon>Stenosarchaea group</taxon>
        <taxon>Methanomicrobia</taxon>
        <taxon>Methanomicrobiales</taxon>
        <taxon>Methanospirillaceae</taxon>
        <taxon>Methanospirillum</taxon>
    </lineage>
</organism>
<sequence length="313" mass="34759">MHQYIVMRTGYLILTLFIASVFTFCVVNAIPGEPAEVLAKHLFLGLEESAPPELIAEVSARYDLNKPLIEQYSEWIRGILSGNLGNSIIYNKSVGKLLELYLPPTILLTSFAMTFAIITGIALGIASALHQNKTADHLIRFITIFSISMPSFWVAVMLILIFSLWLNLTPVAGYGEPKYIILPLIALGLHSMASIARIMRTSMLDTMEKPFIIFSKAKGLSRKKILFSHAFKNAFLPVLTVIGMSFGSLLAGSVIIETIFTWPGIGALLMKAISARDLVVIESTIMVIVFMFLIVNFVIDILYHVIDPRITYE</sequence>
<feature type="domain" description="ABC transmembrane type-1" evidence="8">
    <location>
        <begin position="102"/>
        <end position="303"/>
    </location>
</feature>
<dbReference type="EMBL" id="CP000254">
    <property type="protein sequence ID" value="ABD39988.1"/>
    <property type="molecule type" value="Genomic_DNA"/>
</dbReference>
<dbReference type="GeneID" id="3923872"/>
<keyword evidence="3" id="KW-1003">Cell membrane</keyword>
<dbReference type="Pfam" id="PF00528">
    <property type="entry name" value="BPD_transp_1"/>
    <property type="match status" value="1"/>
</dbReference>
<keyword evidence="5 7" id="KW-1133">Transmembrane helix</keyword>
<keyword evidence="10" id="KW-1185">Reference proteome</keyword>
<evidence type="ECO:0000256" key="3">
    <source>
        <dbReference type="ARBA" id="ARBA00022475"/>
    </source>
</evidence>
<dbReference type="OrthoDB" id="44105at2157"/>
<dbReference type="GO" id="GO:0055085">
    <property type="term" value="P:transmembrane transport"/>
    <property type="evidence" value="ECO:0007669"/>
    <property type="project" value="InterPro"/>
</dbReference>
<feature type="transmembrane region" description="Helical" evidence="7">
    <location>
        <begin position="180"/>
        <end position="199"/>
    </location>
</feature>
<feature type="transmembrane region" description="Helical" evidence="7">
    <location>
        <begin position="285"/>
        <end position="306"/>
    </location>
</feature>
<evidence type="ECO:0000256" key="7">
    <source>
        <dbReference type="RuleBase" id="RU363032"/>
    </source>
</evidence>
<evidence type="ECO:0000313" key="9">
    <source>
        <dbReference type="EMBL" id="ABD39988.1"/>
    </source>
</evidence>
<dbReference type="PANTHER" id="PTHR43163">
    <property type="entry name" value="DIPEPTIDE TRANSPORT SYSTEM PERMEASE PROTEIN DPPB-RELATED"/>
    <property type="match status" value="1"/>
</dbReference>
<comment type="similarity">
    <text evidence="7">Belongs to the binding-protein-dependent transport system permease family.</text>
</comment>
<feature type="transmembrane region" description="Helical" evidence="7">
    <location>
        <begin position="12"/>
        <end position="30"/>
    </location>
</feature>
<proteinExistence type="inferred from homology"/>